<dbReference type="AlphaFoldDB" id="A0A9X1X0P7"/>
<keyword evidence="5" id="KW-0998">Cell outer membrane</keyword>
<protein>
    <submittedName>
        <fullName evidence="8">RagB/SusD family nutrient uptake outer membrane protein</fullName>
    </submittedName>
</protein>
<evidence type="ECO:0000313" key="8">
    <source>
        <dbReference type="EMBL" id="MCJ8209004.1"/>
    </source>
</evidence>
<dbReference type="InterPro" id="IPR011990">
    <property type="entry name" value="TPR-like_helical_dom_sf"/>
</dbReference>
<comment type="caution">
    <text evidence="8">The sequence shown here is derived from an EMBL/GenBank/DDBJ whole genome shotgun (WGS) entry which is preliminary data.</text>
</comment>
<dbReference type="Pfam" id="PF07980">
    <property type="entry name" value="SusD_RagB"/>
    <property type="match status" value="1"/>
</dbReference>
<dbReference type="Gene3D" id="1.25.40.390">
    <property type="match status" value="1"/>
</dbReference>
<feature type="domain" description="SusD-like N-terminal" evidence="7">
    <location>
        <begin position="36"/>
        <end position="198"/>
    </location>
</feature>
<dbReference type="InterPro" id="IPR012944">
    <property type="entry name" value="SusD_RagB_dom"/>
</dbReference>
<dbReference type="SUPFAM" id="SSF48452">
    <property type="entry name" value="TPR-like"/>
    <property type="match status" value="1"/>
</dbReference>
<evidence type="ECO:0000256" key="1">
    <source>
        <dbReference type="ARBA" id="ARBA00004442"/>
    </source>
</evidence>
<evidence type="ECO:0000256" key="4">
    <source>
        <dbReference type="ARBA" id="ARBA00023136"/>
    </source>
</evidence>
<dbReference type="CDD" id="cd08977">
    <property type="entry name" value="SusD"/>
    <property type="match status" value="1"/>
</dbReference>
<gene>
    <name evidence="8" type="ORF">MUY27_04740</name>
</gene>
<accession>A0A9X1X0P7</accession>
<keyword evidence="3" id="KW-0732">Signal</keyword>
<dbReference type="Pfam" id="PF14322">
    <property type="entry name" value="SusD-like_3"/>
    <property type="match status" value="1"/>
</dbReference>
<name>A0A9X1X0P7_9SPHI</name>
<evidence type="ECO:0000256" key="3">
    <source>
        <dbReference type="ARBA" id="ARBA00022729"/>
    </source>
</evidence>
<dbReference type="GO" id="GO:0009279">
    <property type="term" value="C:cell outer membrane"/>
    <property type="evidence" value="ECO:0007669"/>
    <property type="project" value="UniProtKB-SubCell"/>
</dbReference>
<evidence type="ECO:0000256" key="5">
    <source>
        <dbReference type="ARBA" id="ARBA00023237"/>
    </source>
</evidence>
<comment type="similarity">
    <text evidence="2">Belongs to the SusD family.</text>
</comment>
<keyword evidence="9" id="KW-1185">Reference proteome</keyword>
<dbReference type="Proteomes" id="UP001139450">
    <property type="component" value="Unassembled WGS sequence"/>
</dbReference>
<evidence type="ECO:0000256" key="2">
    <source>
        <dbReference type="ARBA" id="ARBA00006275"/>
    </source>
</evidence>
<proteinExistence type="inferred from homology"/>
<sequence>MAVLLTAAACKKIDSGPITSYSSDNYWQTPAQASAALNGAYKALQSTLNTEFIYYGEARSDNLVLALQNNNASISVINNTLNVNSNFTDWGGFYQVIKQANLIISNVQLMKANGLYTSTTEYNRVLGQAYGLRALCYFWLVRIWGNVPLITQPITGDIISFQTPRTDTVKVYNQISTDLILAGNLLPSSYTDVMQNRAMLTKGAIDAIQTDYYMHRNNMDSALITSARFVNSSGAIVNSNYRLTTLYDPSINYFASPALIDNSEYAQMFQTGYSAESIFEIAFSYNEGATSGIYGIYGSAGNAQFNASNNILAKFDPNDIRTVADLKSLNQVFKFFPKGTFNTVTGNDKNVILYRLADILLLRAEALNAKGQVANAFTLVNQVRARAGVPAIAASQYNAFSRVQAEDFILDERARELCFEGKRWFDLVRTGRAIPIMKPINGLSDPANILWPISLNVINQNPLIEQNSYYK</sequence>
<dbReference type="InterPro" id="IPR033985">
    <property type="entry name" value="SusD-like_N"/>
</dbReference>
<evidence type="ECO:0000313" key="9">
    <source>
        <dbReference type="Proteomes" id="UP001139450"/>
    </source>
</evidence>
<organism evidence="8 9">
    <name type="scientific">Mucilaginibacter straminoryzae</name>
    <dbReference type="NCBI Taxonomy" id="2932774"/>
    <lineage>
        <taxon>Bacteria</taxon>
        <taxon>Pseudomonadati</taxon>
        <taxon>Bacteroidota</taxon>
        <taxon>Sphingobacteriia</taxon>
        <taxon>Sphingobacteriales</taxon>
        <taxon>Sphingobacteriaceae</taxon>
        <taxon>Mucilaginibacter</taxon>
    </lineage>
</organism>
<dbReference type="RefSeq" id="WP_245128838.1">
    <property type="nucleotide sequence ID" value="NZ_JALJEJ010000002.1"/>
</dbReference>
<reference evidence="8" key="1">
    <citation type="submission" date="2022-04" db="EMBL/GenBank/DDBJ databases">
        <title>Mucilaginibacter sp. RS28 isolated from freshwater.</title>
        <authorList>
            <person name="Ko S.-R."/>
        </authorList>
    </citation>
    <scope>NUCLEOTIDE SEQUENCE</scope>
    <source>
        <strain evidence="8">RS28</strain>
    </source>
</reference>
<evidence type="ECO:0000259" key="6">
    <source>
        <dbReference type="Pfam" id="PF07980"/>
    </source>
</evidence>
<keyword evidence="4" id="KW-0472">Membrane</keyword>
<evidence type="ECO:0000259" key="7">
    <source>
        <dbReference type="Pfam" id="PF14322"/>
    </source>
</evidence>
<comment type="subcellular location">
    <subcellularLocation>
        <location evidence="1">Cell outer membrane</location>
    </subcellularLocation>
</comment>
<dbReference type="EMBL" id="JALJEJ010000002">
    <property type="protein sequence ID" value="MCJ8209004.1"/>
    <property type="molecule type" value="Genomic_DNA"/>
</dbReference>
<feature type="domain" description="RagB/SusD" evidence="6">
    <location>
        <begin position="334"/>
        <end position="470"/>
    </location>
</feature>